<comment type="caution">
    <text evidence="1">The sequence shown here is derived from an EMBL/GenBank/DDBJ whole genome shotgun (WGS) entry which is preliminary data.</text>
</comment>
<keyword evidence="2" id="KW-1185">Reference proteome</keyword>
<evidence type="ECO:0000313" key="2">
    <source>
        <dbReference type="Proteomes" id="UP001500459"/>
    </source>
</evidence>
<gene>
    <name evidence="1" type="ORF">GCM10022393_14140</name>
</gene>
<name>A0ABP7XFE4_9FLAO</name>
<accession>A0ABP7XFE4</accession>
<evidence type="ECO:0000313" key="1">
    <source>
        <dbReference type="EMBL" id="GAA4114580.1"/>
    </source>
</evidence>
<dbReference type="EMBL" id="BAABCW010000004">
    <property type="protein sequence ID" value="GAA4114580.1"/>
    <property type="molecule type" value="Genomic_DNA"/>
</dbReference>
<protein>
    <submittedName>
        <fullName evidence="1">Uncharacterized protein</fullName>
    </submittedName>
</protein>
<dbReference type="RefSeq" id="WP_344925965.1">
    <property type="nucleotide sequence ID" value="NZ_BAABCW010000004.1"/>
</dbReference>
<sequence length="56" mass="6456">MKNKFKIDLSSKGLNLDDFKNHALESNLQAAQIRGGERVDYAKVTFRRIDPHWPDA</sequence>
<dbReference type="Proteomes" id="UP001500459">
    <property type="component" value="Unassembled WGS sequence"/>
</dbReference>
<proteinExistence type="predicted"/>
<organism evidence="1 2">
    <name type="scientific">Aquimarina addita</name>
    <dbReference type="NCBI Taxonomy" id="870485"/>
    <lineage>
        <taxon>Bacteria</taxon>
        <taxon>Pseudomonadati</taxon>
        <taxon>Bacteroidota</taxon>
        <taxon>Flavobacteriia</taxon>
        <taxon>Flavobacteriales</taxon>
        <taxon>Flavobacteriaceae</taxon>
        <taxon>Aquimarina</taxon>
    </lineage>
</organism>
<reference evidence="2" key="1">
    <citation type="journal article" date="2019" name="Int. J. Syst. Evol. Microbiol.">
        <title>The Global Catalogue of Microorganisms (GCM) 10K type strain sequencing project: providing services to taxonomists for standard genome sequencing and annotation.</title>
        <authorList>
            <consortium name="The Broad Institute Genomics Platform"/>
            <consortium name="The Broad Institute Genome Sequencing Center for Infectious Disease"/>
            <person name="Wu L."/>
            <person name="Ma J."/>
        </authorList>
    </citation>
    <scope>NUCLEOTIDE SEQUENCE [LARGE SCALE GENOMIC DNA]</scope>
    <source>
        <strain evidence="2">JCM 17106</strain>
    </source>
</reference>